<dbReference type="OrthoDB" id="9767864at2"/>
<dbReference type="STRING" id="159449.B4N89_39640"/>
<protein>
    <submittedName>
        <fullName evidence="4">Phage tail sheath protein</fullName>
    </submittedName>
</protein>
<dbReference type="EMBL" id="MWQN01000003">
    <property type="protein sequence ID" value="OPC78287.1"/>
    <property type="molecule type" value="Genomic_DNA"/>
</dbReference>
<reference evidence="4 5" key="1">
    <citation type="submission" date="2017-03" db="EMBL/GenBank/DDBJ databases">
        <title>Draft genome sequence of Streptomyces scabrisporus NF3, endophyte isolated from Amphipterygium adstringens.</title>
        <authorList>
            <person name="Vazquez M."/>
            <person name="Ceapa C.D."/>
            <person name="Rodriguez Luna D."/>
            <person name="Sanchez Esquivel S."/>
        </authorList>
    </citation>
    <scope>NUCLEOTIDE SEQUENCE [LARGE SCALE GENOMIC DNA]</scope>
    <source>
        <strain evidence="4 5">NF3</strain>
    </source>
</reference>
<proteinExistence type="inferred from homology"/>
<name>A0A1T3NN49_9ACTN</name>
<organism evidence="4 5">
    <name type="scientific">Embleya scabrispora</name>
    <dbReference type="NCBI Taxonomy" id="159449"/>
    <lineage>
        <taxon>Bacteria</taxon>
        <taxon>Bacillati</taxon>
        <taxon>Actinomycetota</taxon>
        <taxon>Actinomycetes</taxon>
        <taxon>Kitasatosporales</taxon>
        <taxon>Streptomycetaceae</taxon>
        <taxon>Embleya</taxon>
    </lineage>
</organism>
<evidence type="ECO:0000259" key="2">
    <source>
        <dbReference type="Pfam" id="PF04984"/>
    </source>
</evidence>
<dbReference type="AlphaFoldDB" id="A0A1T3NN49"/>
<dbReference type="Pfam" id="PF04984">
    <property type="entry name" value="Phage_sheath_1"/>
    <property type="match status" value="1"/>
</dbReference>
<dbReference type="PANTHER" id="PTHR35861:SF1">
    <property type="entry name" value="PHAGE TAIL SHEATH PROTEIN"/>
    <property type="match status" value="1"/>
</dbReference>
<dbReference type="Gene3D" id="3.40.50.11780">
    <property type="match status" value="2"/>
</dbReference>
<keyword evidence="5" id="KW-1185">Reference proteome</keyword>
<dbReference type="PANTHER" id="PTHR35861">
    <property type="match status" value="1"/>
</dbReference>
<sequence>MAVQVSYPGVYIEETEPAAPIQGVSTSVAAFIGITAQGPIAEPTLVTSPDAFTALFGPPVDGGDVPYYLPLAVDGFFRNGGTQCFVLRVGTATPAGIDLPGRATGAPAAARAVARLDGPDGEGGSVRIADSSALAAALTAAGAGTDLAVARGSASVTAVDATRRVLTVNAVDGLAVGDRVVVAKGTDRQTVRVKSVQAPDTVVLASGLSGTVDFAGGTVSGDDLAAGDTVLRLTVPAAIALRPLVPVGSSVRISDGTNTEWGIVAAVSNDAITLRKPLVKAYRLTAPTRVATAEFDLTVTDRNGRAVGYPGLSTTPSHPRWWGGPTVASDYLRIVIAADAPIPAGDPRPRAGTYALAGAVADVPATSWADVANKMPRHLNLLRPIDEISLVLAPGCTDTGAQRAIVEHCESLYDRFAILDSLPGVDVVTVKAQRADLTGALDKGFAALYYPWIQLRDPAKQAVVLQPPSGHLAGIYAHTDATRGVHKAPANVGIAGALGLERRLSDADQGLLNPDGVNALRILPGRGSPVVWGARTTTGDRNWQYVNVRRLFLYLEESIQLGLRGAVFEPNDLELWGRLRHTLTEFLTRVWRDGALFGAKAKDAFFVRIDEALNPPSTRKLGLLHIEIGVQPVYPAEFIVVRIGIWDGGAEVSEQ</sequence>
<dbReference type="InterPro" id="IPR020287">
    <property type="entry name" value="Tail_sheath_C"/>
</dbReference>
<comment type="caution">
    <text evidence="4">The sequence shown here is derived from an EMBL/GenBank/DDBJ whole genome shotgun (WGS) entry which is preliminary data.</text>
</comment>
<evidence type="ECO:0000313" key="5">
    <source>
        <dbReference type="Proteomes" id="UP000190037"/>
    </source>
</evidence>
<dbReference type="InterPro" id="IPR052042">
    <property type="entry name" value="Tail_sheath_structural"/>
</dbReference>
<evidence type="ECO:0000313" key="4">
    <source>
        <dbReference type="EMBL" id="OPC78287.1"/>
    </source>
</evidence>
<dbReference type="Pfam" id="PF17482">
    <property type="entry name" value="Phage_sheath_1C"/>
    <property type="match status" value="1"/>
</dbReference>
<dbReference type="RefSeq" id="WP_078981380.1">
    <property type="nucleotide sequence ID" value="NZ_MWQN01000003.1"/>
</dbReference>
<accession>A0A1T3NN49</accession>
<dbReference type="InterPro" id="IPR035089">
    <property type="entry name" value="Phage_sheath_subtilisin"/>
</dbReference>
<gene>
    <name evidence="4" type="ORF">B4N89_39640</name>
</gene>
<comment type="similarity">
    <text evidence="1">Belongs to the myoviridae tail sheath protein family.</text>
</comment>
<feature type="domain" description="Tail sheath protein subtilisin-like" evidence="2">
    <location>
        <begin position="388"/>
        <end position="537"/>
    </location>
</feature>
<dbReference type="Proteomes" id="UP000190037">
    <property type="component" value="Unassembled WGS sequence"/>
</dbReference>
<evidence type="ECO:0000256" key="1">
    <source>
        <dbReference type="ARBA" id="ARBA00008005"/>
    </source>
</evidence>
<evidence type="ECO:0000259" key="3">
    <source>
        <dbReference type="Pfam" id="PF17482"/>
    </source>
</evidence>
<feature type="domain" description="Tail sheath protein C-terminal" evidence="3">
    <location>
        <begin position="540"/>
        <end position="643"/>
    </location>
</feature>